<keyword evidence="1" id="KW-0677">Repeat</keyword>
<organism evidence="4 5">
    <name type="scientific">Galdieria partita</name>
    <dbReference type="NCBI Taxonomy" id="83374"/>
    <lineage>
        <taxon>Eukaryota</taxon>
        <taxon>Rhodophyta</taxon>
        <taxon>Bangiophyceae</taxon>
        <taxon>Galdieriales</taxon>
        <taxon>Galdieriaceae</taxon>
        <taxon>Galdieria</taxon>
    </lineage>
</organism>
<reference evidence="4" key="1">
    <citation type="journal article" date="2022" name="Proc. Natl. Acad. Sci. U.S.A.">
        <title>Life cycle and functional genomics of the unicellular red alga Galdieria for elucidating algal and plant evolution and industrial use.</title>
        <authorList>
            <person name="Hirooka S."/>
            <person name="Itabashi T."/>
            <person name="Ichinose T.M."/>
            <person name="Onuma R."/>
            <person name="Fujiwara T."/>
            <person name="Yamashita S."/>
            <person name="Jong L.W."/>
            <person name="Tomita R."/>
            <person name="Iwane A.H."/>
            <person name="Miyagishima S.Y."/>
        </authorList>
    </citation>
    <scope>NUCLEOTIDE SEQUENCE</scope>
    <source>
        <strain evidence="4">NBRC 102759</strain>
    </source>
</reference>
<dbReference type="Pfam" id="PF00806">
    <property type="entry name" value="PUF"/>
    <property type="match status" value="8"/>
</dbReference>
<feature type="repeat" description="Pumilio" evidence="2">
    <location>
        <begin position="534"/>
        <end position="569"/>
    </location>
</feature>
<dbReference type="InterPro" id="IPR033712">
    <property type="entry name" value="Pumilio_RNA-bd"/>
</dbReference>
<dbReference type="SMART" id="SM00025">
    <property type="entry name" value="Pumilio"/>
    <property type="match status" value="8"/>
</dbReference>
<dbReference type="PANTHER" id="PTHR12537">
    <property type="entry name" value="RNA BINDING PROTEIN PUMILIO-RELATED"/>
    <property type="match status" value="1"/>
</dbReference>
<dbReference type="InterPro" id="IPR033133">
    <property type="entry name" value="PUM-HD"/>
</dbReference>
<evidence type="ECO:0000256" key="2">
    <source>
        <dbReference type="PROSITE-ProRule" id="PRU00317"/>
    </source>
</evidence>
<dbReference type="FunFam" id="1.25.10.10:FF:000237">
    <property type="entry name" value="Pumilio homolog 9"/>
    <property type="match status" value="1"/>
</dbReference>
<dbReference type="GO" id="GO:0010608">
    <property type="term" value="P:post-transcriptional regulation of gene expression"/>
    <property type="evidence" value="ECO:0007669"/>
    <property type="project" value="TreeGrafter"/>
</dbReference>
<name>A0A9C7UTH0_9RHOD</name>
<dbReference type="AlphaFoldDB" id="A0A9C7UTH0"/>
<dbReference type="SUPFAM" id="SSF48371">
    <property type="entry name" value="ARM repeat"/>
    <property type="match status" value="1"/>
</dbReference>
<dbReference type="GO" id="GO:0003729">
    <property type="term" value="F:mRNA binding"/>
    <property type="evidence" value="ECO:0007669"/>
    <property type="project" value="TreeGrafter"/>
</dbReference>
<dbReference type="PANTHER" id="PTHR12537:SF13">
    <property type="entry name" value="PUMILIO HOMOLOGY DOMAIN FAMILY MEMBER 4"/>
    <property type="match status" value="1"/>
</dbReference>
<dbReference type="CDD" id="cd07920">
    <property type="entry name" value="Pumilio"/>
    <property type="match status" value="1"/>
</dbReference>
<feature type="repeat" description="Pumilio" evidence="2">
    <location>
        <begin position="643"/>
        <end position="678"/>
    </location>
</feature>
<dbReference type="Proteomes" id="UP001061958">
    <property type="component" value="Unassembled WGS sequence"/>
</dbReference>
<dbReference type="Gene3D" id="1.25.10.10">
    <property type="entry name" value="Leucine-rich Repeat Variant"/>
    <property type="match status" value="1"/>
</dbReference>
<dbReference type="InterPro" id="IPR011989">
    <property type="entry name" value="ARM-like"/>
</dbReference>
<feature type="repeat" description="Pumilio" evidence="2">
    <location>
        <begin position="679"/>
        <end position="714"/>
    </location>
</feature>
<comment type="caution">
    <text evidence="4">The sequence shown here is derived from an EMBL/GenBank/DDBJ whole genome shotgun (WGS) entry which is preliminary data.</text>
</comment>
<evidence type="ECO:0000313" key="4">
    <source>
        <dbReference type="EMBL" id="GJQ15249.1"/>
    </source>
</evidence>
<feature type="repeat" description="Pumilio" evidence="2">
    <location>
        <begin position="788"/>
        <end position="825"/>
    </location>
</feature>
<dbReference type="OrthoDB" id="668540at2759"/>
<feature type="repeat" description="Pumilio" evidence="2">
    <location>
        <begin position="570"/>
        <end position="605"/>
    </location>
</feature>
<evidence type="ECO:0000313" key="5">
    <source>
        <dbReference type="Proteomes" id="UP001061958"/>
    </source>
</evidence>
<feature type="repeat" description="Pumilio" evidence="2">
    <location>
        <begin position="751"/>
        <end position="787"/>
    </location>
</feature>
<dbReference type="PROSITE" id="PS50302">
    <property type="entry name" value="PUM"/>
    <property type="match status" value="7"/>
</dbReference>
<evidence type="ECO:0000256" key="1">
    <source>
        <dbReference type="ARBA" id="ARBA00022737"/>
    </source>
</evidence>
<sequence length="856" mass="94384">MNVGLNPMVDLTMQDYSNHTRNFQDDVVGKPRNANSLSPLASAFSTGVYDPKTSPLLFSLSPDWKNSSQVASSGVQISLEKAEPSPSLSAPEYELQHNGLLPLKQTEAYSAPSNLQIQSHSLFAFRTSYSGAFLSTTDDIYEQPGARVGVSRECPISSNDSGLGIENSTNVVERGLRRQDSDASVDDLIFREWRKMRPRTSLLRDDSMASLASLPRTESEISIDGERIHLDEGLVSNLKIDSGEDYIEGTVVSTEDNNVKECHQNVASGSEKHQLPMTSLYFGSSANILNPIIEQDSCTGRRNEVKGHLWEQDGWHGMHTQGLVNSGHLWNQVSDISSAQSQSPAFGGGISRNISSSSPSLLDNSKLLGNHRTDAALLQNQNVIVYSNMPSTISSNESESNLFYKDGLKSTTTTAAAAAAAAAIASAASLANKMAPKSGKGQLLNSEVYRKLDNSAVTRGMNSSHLSSADSSHYSSISSCYSWPTTDSSFQQAPMFSTTSYRRNVIPFSVSPSANTVSSLTGNPSASKIWSMEEIVGRIFELAKDQHGCRFLQMKLEEGNPAYIAMILAECFDGLAELMVDPFGNYLCQKLFECCNFQQRLSILQHTSGVLAQVSMNMHGTRVVQRIIECMEGEDQITSVCTALAPFASQLMKDVNGNHVIQRCLQKVAPSHNQFIFDAVVSYCVELATHRHGCCVIQRCLDYAIPQQKEQVCMEICENAFTLVQDAFGNYVVQYVLDLKNRFYIAKIIAQLAGHLFELSVQKFSSNVVEKCLQQVDPETRKHLIYELMSDRELLGRLLHDAYGNYVVQRALQLAQSPQLEQFCEIIRPHLSSLKSTPYGKRIYSKIVRRFPGSCS</sequence>
<dbReference type="GO" id="GO:0005737">
    <property type="term" value="C:cytoplasm"/>
    <property type="evidence" value="ECO:0007669"/>
    <property type="project" value="TreeGrafter"/>
</dbReference>
<gene>
    <name evidence="4" type="ORF">GpartN1_g7040.t1</name>
</gene>
<evidence type="ECO:0000259" key="3">
    <source>
        <dbReference type="PROSITE" id="PS50303"/>
    </source>
</evidence>
<reference evidence="4" key="2">
    <citation type="submission" date="2022-01" db="EMBL/GenBank/DDBJ databases">
        <authorList>
            <person name="Hirooka S."/>
            <person name="Miyagishima S.Y."/>
        </authorList>
    </citation>
    <scope>NUCLEOTIDE SEQUENCE</scope>
    <source>
        <strain evidence="4">NBRC 102759</strain>
    </source>
</reference>
<keyword evidence="5" id="KW-1185">Reference proteome</keyword>
<dbReference type="EMBL" id="BQMJ01000066">
    <property type="protein sequence ID" value="GJQ15249.1"/>
    <property type="molecule type" value="Genomic_DNA"/>
</dbReference>
<dbReference type="InterPro" id="IPR001313">
    <property type="entry name" value="Pumilio_RNA-bd_rpt"/>
</dbReference>
<feature type="domain" description="PUM-HD" evidence="3">
    <location>
        <begin position="512"/>
        <end position="851"/>
    </location>
</feature>
<proteinExistence type="predicted"/>
<protein>
    <recommendedName>
        <fullName evidence="3">PUM-HD domain-containing protein</fullName>
    </recommendedName>
</protein>
<dbReference type="InterPro" id="IPR016024">
    <property type="entry name" value="ARM-type_fold"/>
</dbReference>
<accession>A0A9C7UTH0</accession>
<dbReference type="PROSITE" id="PS50303">
    <property type="entry name" value="PUM_HD"/>
    <property type="match status" value="1"/>
</dbReference>
<feature type="repeat" description="Pumilio" evidence="2">
    <location>
        <begin position="715"/>
        <end position="750"/>
    </location>
</feature>